<dbReference type="PROSITE" id="PS00211">
    <property type="entry name" value="ABC_TRANSPORTER_1"/>
    <property type="match status" value="1"/>
</dbReference>
<dbReference type="InterPro" id="IPR051782">
    <property type="entry name" value="ABC_Transporter_VariousFunc"/>
</dbReference>
<dbReference type="EMBL" id="QPIJ01000048">
    <property type="protein sequence ID" value="RCV87572.1"/>
    <property type="molecule type" value="Genomic_DNA"/>
</dbReference>
<dbReference type="PANTHER" id="PTHR42939">
    <property type="entry name" value="ABC TRANSPORTER ATP-BINDING PROTEIN ALBC-RELATED"/>
    <property type="match status" value="1"/>
</dbReference>
<comment type="caution">
    <text evidence="5">The sequence shown here is derived from an EMBL/GenBank/DDBJ whole genome shotgun (WGS) entry which is preliminary data.</text>
</comment>
<evidence type="ECO:0000256" key="2">
    <source>
        <dbReference type="ARBA" id="ARBA00022741"/>
    </source>
</evidence>
<dbReference type="GO" id="GO:0005524">
    <property type="term" value="F:ATP binding"/>
    <property type="evidence" value="ECO:0007669"/>
    <property type="project" value="UniProtKB-KW"/>
</dbReference>
<dbReference type="Gene3D" id="3.40.50.300">
    <property type="entry name" value="P-loop containing nucleotide triphosphate hydrolases"/>
    <property type="match status" value="1"/>
</dbReference>
<dbReference type="RefSeq" id="WP_114487958.1">
    <property type="nucleotide sequence ID" value="NZ_CBCSHM010000088.1"/>
</dbReference>
<dbReference type="InterPro" id="IPR017871">
    <property type="entry name" value="ABC_transporter-like_CS"/>
</dbReference>
<keyword evidence="2" id="KW-0547">Nucleotide-binding</keyword>
<evidence type="ECO:0000256" key="1">
    <source>
        <dbReference type="ARBA" id="ARBA00022448"/>
    </source>
</evidence>
<dbReference type="Pfam" id="PF00005">
    <property type="entry name" value="ABC_tran"/>
    <property type="match status" value="1"/>
</dbReference>
<keyword evidence="3 5" id="KW-0067">ATP-binding</keyword>
<dbReference type="OrthoDB" id="9781337at2"/>
<name>A0A368TU49_9GAMM</name>
<evidence type="ECO:0000313" key="6">
    <source>
        <dbReference type="Proteomes" id="UP000253204"/>
    </source>
</evidence>
<gene>
    <name evidence="5" type="ORF">DU506_16325</name>
</gene>
<dbReference type="SMART" id="SM00382">
    <property type="entry name" value="AAA"/>
    <property type="match status" value="1"/>
</dbReference>
<dbReference type="PANTHER" id="PTHR42939:SF1">
    <property type="entry name" value="ABC TRANSPORTER ATP-BINDING PROTEIN ALBC-RELATED"/>
    <property type="match status" value="1"/>
</dbReference>
<accession>A0A368TU49</accession>
<dbReference type="PROSITE" id="PS50893">
    <property type="entry name" value="ABC_TRANSPORTER_2"/>
    <property type="match status" value="1"/>
</dbReference>
<dbReference type="InterPro" id="IPR003593">
    <property type="entry name" value="AAA+_ATPase"/>
</dbReference>
<dbReference type="InterPro" id="IPR003439">
    <property type="entry name" value="ABC_transporter-like_ATP-bd"/>
</dbReference>
<dbReference type="SUPFAM" id="SSF52540">
    <property type="entry name" value="P-loop containing nucleoside triphosphate hydrolases"/>
    <property type="match status" value="1"/>
</dbReference>
<dbReference type="AlphaFoldDB" id="A0A368TU49"/>
<evidence type="ECO:0000259" key="4">
    <source>
        <dbReference type="PROSITE" id="PS50893"/>
    </source>
</evidence>
<keyword evidence="6" id="KW-1185">Reference proteome</keyword>
<keyword evidence="1" id="KW-0813">Transport</keyword>
<reference evidence="5 6" key="1">
    <citation type="submission" date="2018-07" db="EMBL/GenBank/DDBJ databases">
        <title>Halomonas rutogse sp. nov., isolated from Lake TangqianCo on Tibetan Plateau.</title>
        <authorList>
            <person name="Lu H."/>
            <person name="Xing P."/>
            <person name="Wu Q."/>
        </authorList>
    </citation>
    <scope>NUCLEOTIDE SEQUENCE [LARGE SCALE GENOMIC DNA]</scope>
    <source>
        <strain evidence="5 6">TQ8S</strain>
    </source>
</reference>
<proteinExistence type="predicted"/>
<organism evidence="5 6">
    <name type="scientific">Vreelandella rituensis</name>
    <dbReference type="NCBI Taxonomy" id="2282306"/>
    <lineage>
        <taxon>Bacteria</taxon>
        <taxon>Pseudomonadati</taxon>
        <taxon>Pseudomonadota</taxon>
        <taxon>Gammaproteobacteria</taxon>
        <taxon>Oceanospirillales</taxon>
        <taxon>Halomonadaceae</taxon>
        <taxon>Vreelandella</taxon>
    </lineage>
</organism>
<dbReference type="InterPro" id="IPR027417">
    <property type="entry name" value="P-loop_NTPase"/>
</dbReference>
<feature type="domain" description="ABC transporter" evidence="4">
    <location>
        <begin position="5"/>
        <end position="232"/>
    </location>
</feature>
<dbReference type="Proteomes" id="UP000253204">
    <property type="component" value="Unassembled WGS sequence"/>
</dbReference>
<sequence>MTPVIDFQHVTKHHGDLTRIDALDLSVSQGEVLALLGHNGAGKTTTMHLILGLIAPDKGSVSVLGGAPAGPHAETLRRRLGYLPENVSFYEQLSGREVLVYFARLKRVARTQVDELLERVGLSIAADRRVKTYSKGMRQRLGLAQALLGEPQLLLLDEPTTGLDPAATRDFYETVRDLRDRGCTVLLSSHVLPGVEPYIDRALILGGGRRLAMGSMAELRAEAQLPLIIHARGRLEEDAWRHGWDDPRIQVSTHQEHGVTFSVPVDAKLAVLRHLTADSRVEDIELLPPTLEHLYTHFSARRAPEEPGVLS</sequence>
<evidence type="ECO:0000313" key="5">
    <source>
        <dbReference type="EMBL" id="RCV87572.1"/>
    </source>
</evidence>
<evidence type="ECO:0000256" key="3">
    <source>
        <dbReference type="ARBA" id="ARBA00022840"/>
    </source>
</evidence>
<dbReference type="GO" id="GO:0016887">
    <property type="term" value="F:ATP hydrolysis activity"/>
    <property type="evidence" value="ECO:0007669"/>
    <property type="project" value="InterPro"/>
</dbReference>
<protein>
    <submittedName>
        <fullName evidence="5">ABC transporter ATP-binding protein</fullName>
    </submittedName>
</protein>